<evidence type="ECO:0000256" key="7">
    <source>
        <dbReference type="ARBA" id="ARBA00023163"/>
    </source>
</evidence>
<reference evidence="15 16" key="1">
    <citation type="journal article" date="2009" name="Nature">
        <title>The Sorghum bicolor genome and the diversification of grasses.</title>
        <authorList>
            <person name="Paterson A.H."/>
            <person name="Bowers J.E."/>
            <person name="Bruggmann R."/>
            <person name="Dubchak I."/>
            <person name="Grimwood J."/>
            <person name="Gundlach H."/>
            <person name="Haberer G."/>
            <person name="Hellsten U."/>
            <person name="Mitros T."/>
            <person name="Poliakov A."/>
            <person name="Schmutz J."/>
            <person name="Spannagl M."/>
            <person name="Tang H."/>
            <person name="Wang X."/>
            <person name="Wicker T."/>
            <person name="Bharti A.K."/>
            <person name="Chapman J."/>
            <person name="Feltus F.A."/>
            <person name="Gowik U."/>
            <person name="Grigoriev I.V."/>
            <person name="Lyons E."/>
            <person name="Maher C.A."/>
            <person name="Martis M."/>
            <person name="Narechania A."/>
            <person name="Otillar R.P."/>
            <person name="Penning B.W."/>
            <person name="Salamov A.A."/>
            <person name="Wang Y."/>
            <person name="Zhang L."/>
            <person name="Carpita N.C."/>
            <person name="Freeling M."/>
            <person name="Gingle A.R."/>
            <person name="Hash C.T."/>
            <person name="Keller B."/>
            <person name="Klein P."/>
            <person name="Kresovich S."/>
            <person name="McCann M.C."/>
            <person name="Ming R."/>
            <person name="Peterson D.G."/>
            <person name="Mehboob-ur-Rahman"/>
            <person name="Ware D."/>
            <person name="Westhoff P."/>
            <person name="Mayer K.F."/>
            <person name="Messing J."/>
            <person name="Rokhsar D.S."/>
        </authorList>
    </citation>
    <scope>NUCLEOTIDE SEQUENCE [LARGE SCALE GENOMIC DNA]</scope>
    <source>
        <strain evidence="16">cv. BTx623</strain>
    </source>
</reference>
<evidence type="ECO:0000256" key="6">
    <source>
        <dbReference type="ARBA" id="ARBA00023155"/>
    </source>
</evidence>
<evidence type="ECO:0000256" key="12">
    <source>
        <dbReference type="SAM" id="MobiDB-lite"/>
    </source>
</evidence>
<dbReference type="GO" id="GO:0005634">
    <property type="term" value="C:nucleus"/>
    <property type="evidence" value="ECO:0007669"/>
    <property type="project" value="UniProtKB-SubCell"/>
</dbReference>
<evidence type="ECO:0000256" key="8">
    <source>
        <dbReference type="ARBA" id="ARBA00023242"/>
    </source>
</evidence>
<organism evidence="15 16">
    <name type="scientific">Sorghum bicolor</name>
    <name type="common">Sorghum</name>
    <name type="synonym">Sorghum vulgare</name>
    <dbReference type="NCBI Taxonomy" id="4558"/>
    <lineage>
        <taxon>Eukaryota</taxon>
        <taxon>Viridiplantae</taxon>
        <taxon>Streptophyta</taxon>
        <taxon>Embryophyta</taxon>
        <taxon>Tracheophyta</taxon>
        <taxon>Spermatophyta</taxon>
        <taxon>Magnoliopsida</taxon>
        <taxon>Liliopsida</taxon>
        <taxon>Poales</taxon>
        <taxon>Poaceae</taxon>
        <taxon>PACMAD clade</taxon>
        <taxon>Panicoideae</taxon>
        <taxon>Andropogonodae</taxon>
        <taxon>Andropogoneae</taxon>
        <taxon>Sorghinae</taxon>
        <taxon>Sorghum</taxon>
    </lineage>
</organism>
<dbReference type="InterPro" id="IPR001356">
    <property type="entry name" value="HD"/>
</dbReference>
<accession>A0A1Z5RD06</accession>
<feature type="coiled-coil region" evidence="11">
    <location>
        <begin position="126"/>
        <end position="156"/>
    </location>
</feature>
<dbReference type="GO" id="GO:0000981">
    <property type="term" value="F:DNA-binding transcription factor activity, RNA polymerase II-specific"/>
    <property type="evidence" value="ECO:0007669"/>
    <property type="project" value="InterPro"/>
</dbReference>
<dbReference type="PROSITE" id="PS50071">
    <property type="entry name" value="HOMEOBOX_2"/>
    <property type="match status" value="1"/>
</dbReference>
<keyword evidence="16" id="KW-1185">Reference proteome</keyword>
<evidence type="ECO:0000259" key="13">
    <source>
        <dbReference type="PROSITE" id="PS50071"/>
    </source>
</evidence>
<evidence type="ECO:0000256" key="11">
    <source>
        <dbReference type="SAM" id="Coils"/>
    </source>
</evidence>
<keyword evidence="8 9" id="KW-0539">Nucleus</keyword>
<dbReference type="PRINTS" id="PR00031">
    <property type="entry name" value="HTHREPRESSR"/>
</dbReference>
<comment type="subcellular location">
    <subcellularLocation>
        <location evidence="1 9 10">Nucleus</location>
    </subcellularLocation>
</comment>
<dbReference type="GO" id="GO:0003677">
    <property type="term" value="F:DNA binding"/>
    <property type="evidence" value="ECO:0007669"/>
    <property type="project" value="UniProtKB-UniRule"/>
</dbReference>
<dbReference type="PANTHER" id="PTHR45654:SF28">
    <property type="entry name" value="HOMEODOMAIN LEUCINE ZIPPER FAMILY IV PROTEIN"/>
    <property type="match status" value="1"/>
</dbReference>
<evidence type="ECO:0000256" key="1">
    <source>
        <dbReference type="ARBA" id="ARBA00004123"/>
    </source>
</evidence>
<dbReference type="Pfam" id="PF00046">
    <property type="entry name" value="Homeodomain"/>
    <property type="match status" value="1"/>
</dbReference>
<sequence length="769" mass="84716">MDIMDNGGQLNNNSNEQDNDGFTMDEIPDLPWNSHMEYDVDAFLGAEDHVNTNQTTDDVDHRSPVGETPSKGVKRFAMHQIQELEAQFRVCSHPNPDVRQELATKIGLEERQVKFWFQNRRSQMKVKAYGDDNKGIRQELAKLKAENEELKQRRQNPICFMCTNPIAAIQSENWRLLNDNTRLKDEYVRSKAHMDRLIREAAAEHPPSAMRSSDHHLASAHMNMDPVALTGNCRTTTNLEATLTSHAARAMKEFVMLATKGEPMWVLAKDGEKLNHQEYILQTFPGLLGLCPQGFVEEATRETDMIKGTAMDLVSILTDVNQWSQMFPSMVAYVSSSNVISSGSFSLHDGLIQLMNVELWVQSPRLLNRSVKFLRFSKMMANGRWAVVDVSVDGIYGVEQEGSSTSYTTGCRLLPSGCLLEDMSGGYCKVTWVVHAEYDETTVPFLFRPLLQSGQALGACRWLRSLQKQCEYITVLPSSHVLPSSSSSSAISTLGVGRRSVMELAGQMMVSFYAAVSGPVIVPATSSVNEWRLVSNGNGTERVEAFVRLVTWNCADIMPGEPSVTVLSATTTVWLPGTPPLCVFEYLCDLQRRGEWDTHVDAGEVKELSSVATSPQLPGNNVVSVLEPTTVVTDETESSKVLILQETSTDVSCFLVVYSLIEESLMRGIMDGRERSNIFVLPSGFAILPDGHGKAHADHTAANSSNSAPIDSRNNNAGSIVSVAFQTLLPGNLSSNLDNTGAFEDARLQVCHAITKIKAAVGASNIIPA</sequence>
<name>A0A1Z5RD06_SORBI</name>
<comment type="similarity">
    <text evidence="2">Belongs to the HD-ZIP homeobox family. Class IV subfamily.</text>
</comment>
<feature type="domain" description="START" evidence="14">
    <location>
        <begin position="236"/>
        <end position="475"/>
    </location>
</feature>
<proteinExistence type="inferred from homology"/>
<dbReference type="GO" id="GO:0008289">
    <property type="term" value="F:lipid binding"/>
    <property type="evidence" value="ECO:0007669"/>
    <property type="project" value="InterPro"/>
</dbReference>
<dbReference type="Proteomes" id="UP000000768">
    <property type="component" value="Chromosome 6"/>
</dbReference>
<keyword evidence="6 9" id="KW-0371">Homeobox</keyword>
<dbReference type="PROSITE" id="PS50848">
    <property type="entry name" value="START"/>
    <property type="match status" value="1"/>
</dbReference>
<dbReference type="Pfam" id="PF01852">
    <property type="entry name" value="START"/>
    <property type="match status" value="1"/>
</dbReference>
<evidence type="ECO:0000256" key="2">
    <source>
        <dbReference type="ARBA" id="ARBA00006789"/>
    </source>
</evidence>
<dbReference type="InterPro" id="IPR002913">
    <property type="entry name" value="START_lipid-bd_dom"/>
</dbReference>
<evidence type="ECO:0000256" key="10">
    <source>
        <dbReference type="RuleBase" id="RU000682"/>
    </source>
</evidence>
<dbReference type="PANTHER" id="PTHR45654">
    <property type="entry name" value="HOMEOBOX-LEUCINE ZIPPER PROTEIN MERISTEM L1"/>
    <property type="match status" value="1"/>
</dbReference>
<evidence type="ECO:0000256" key="3">
    <source>
        <dbReference type="ARBA" id="ARBA00023015"/>
    </source>
</evidence>
<dbReference type="AlphaFoldDB" id="A0A1Z5RD06"/>
<keyword evidence="4 11" id="KW-0175">Coiled coil</keyword>
<dbReference type="CDD" id="cd00086">
    <property type="entry name" value="homeodomain"/>
    <property type="match status" value="1"/>
</dbReference>
<dbReference type="SUPFAM" id="SSF55961">
    <property type="entry name" value="Bet v1-like"/>
    <property type="match status" value="2"/>
</dbReference>
<dbReference type="InParanoid" id="A0A1Z5RD06"/>
<protein>
    <submittedName>
        <fullName evidence="15">Uncharacterized protein</fullName>
    </submittedName>
</protein>
<evidence type="ECO:0000259" key="14">
    <source>
        <dbReference type="PROSITE" id="PS50848"/>
    </source>
</evidence>
<evidence type="ECO:0000256" key="5">
    <source>
        <dbReference type="ARBA" id="ARBA00023125"/>
    </source>
</evidence>
<evidence type="ECO:0000256" key="4">
    <source>
        <dbReference type="ARBA" id="ARBA00023054"/>
    </source>
</evidence>
<dbReference type="Pfam" id="PF25797">
    <property type="entry name" value="PDF2_C"/>
    <property type="match status" value="1"/>
</dbReference>
<dbReference type="EMBL" id="CM000765">
    <property type="protein sequence ID" value="OQU81266.1"/>
    <property type="molecule type" value="Genomic_DNA"/>
</dbReference>
<feature type="DNA-binding region" description="Homeobox" evidence="9">
    <location>
        <begin position="69"/>
        <end position="128"/>
    </location>
</feature>
<dbReference type="SUPFAM" id="SSF46689">
    <property type="entry name" value="Homeodomain-like"/>
    <property type="match status" value="1"/>
</dbReference>
<feature type="region of interest" description="Disordered" evidence="12">
    <location>
        <begin position="1"/>
        <end position="28"/>
    </location>
</feature>
<dbReference type="InterPro" id="IPR042160">
    <property type="entry name" value="HD-Zip_IV"/>
</dbReference>
<dbReference type="InterPro" id="IPR009057">
    <property type="entry name" value="Homeodomain-like_sf"/>
</dbReference>
<evidence type="ECO:0000313" key="16">
    <source>
        <dbReference type="Proteomes" id="UP000000768"/>
    </source>
</evidence>
<dbReference type="InterPro" id="IPR017970">
    <property type="entry name" value="Homeobox_CS"/>
</dbReference>
<reference evidence="16" key="2">
    <citation type="journal article" date="2018" name="Plant J.">
        <title>The Sorghum bicolor reference genome: improved assembly, gene annotations, a transcriptome atlas, and signatures of genome organization.</title>
        <authorList>
            <person name="McCormick R.F."/>
            <person name="Truong S.K."/>
            <person name="Sreedasyam A."/>
            <person name="Jenkins J."/>
            <person name="Shu S."/>
            <person name="Sims D."/>
            <person name="Kennedy M."/>
            <person name="Amirebrahimi M."/>
            <person name="Weers B.D."/>
            <person name="McKinley B."/>
            <person name="Mattison A."/>
            <person name="Morishige D.T."/>
            <person name="Grimwood J."/>
            <person name="Schmutz J."/>
            <person name="Mullet J.E."/>
        </authorList>
    </citation>
    <scope>NUCLEOTIDE SEQUENCE [LARGE SCALE GENOMIC DNA]</scope>
    <source>
        <strain evidence="16">cv. BTx623</strain>
    </source>
</reference>
<dbReference type="Gramene" id="OQU81266">
    <property type="protein sequence ID" value="OQU81266"/>
    <property type="gene ID" value="SORBI_3006G034900"/>
</dbReference>
<feature type="domain" description="Homeobox" evidence="13">
    <location>
        <begin position="67"/>
        <end position="127"/>
    </location>
</feature>
<evidence type="ECO:0000256" key="9">
    <source>
        <dbReference type="PROSITE-ProRule" id="PRU00108"/>
    </source>
</evidence>
<dbReference type="Gene3D" id="1.10.10.60">
    <property type="entry name" value="Homeodomain-like"/>
    <property type="match status" value="1"/>
</dbReference>
<dbReference type="CDD" id="cd08875">
    <property type="entry name" value="START_ArGLABRA2_like"/>
    <property type="match status" value="1"/>
</dbReference>
<dbReference type="STRING" id="4558.A0A1Z5RD06"/>
<evidence type="ECO:0000313" key="15">
    <source>
        <dbReference type="EMBL" id="OQU81266.1"/>
    </source>
</evidence>
<gene>
    <name evidence="15" type="ORF">SORBI_3006G034900</name>
</gene>
<keyword evidence="3" id="KW-0805">Transcription regulation</keyword>
<keyword evidence="5 9" id="KW-0238">DNA-binding</keyword>
<dbReference type="PROSITE" id="PS00027">
    <property type="entry name" value="HOMEOBOX_1"/>
    <property type="match status" value="1"/>
</dbReference>
<dbReference type="InterPro" id="IPR000047">
    <property type="entry name" value="HTH_motif"/>
</dbReference>
<keyword evidence="7" id="KW-0804">Transcription</keyword>
<dbReference type="SMART" id="SM00234">
    <property type="entry name" value="START"/>
    <property type="match status" value="1"/>
</dbReference>
<dbReference type="InterPro" id="IPR057993">
    <property type="entry name" value="HD-Zip_IV_C"/>
</dbReference>
<dbReference type="SMART" id="SM00389">
    <property type="entry name" value="HOX"/>
    <property type="match status" value="1"/>
</dbReference>